<keyword evidence="3" id="KW-1185">Reference proteome</keyword>
<reference evidence="2 3" key="1">
    <citation type="submission" date="2016-03" db="EMBL/GenBank/DDBJ databases">
        <title>Complete genome sequence of Pedobacter cryoconitis PAMC 27485.</title>
        <authorList>
            <person name="Lee J."/>
            <person name="Kim O.-S."/>
        </authorList>
    </citation>
    <scope>NUCLEOTIDE SEQUENCE [LARGE SCALE GENOMIC DNA]</scope>
    <source>
        <strain evidence="2 3">PAMC 27485</strain>
    </source>
</reference>
<dbReference type="EMBL" id="CP014504">
    <property type="protein sequence ID" value="AMP99822.1"/>
    <property type="molecule type" value="Genomic_DNA"/>
</dbReference>
<keyword evidence="1" id="KW-0812">Transmembrane</keyword>
<evidence type="ECO:0000313" key="3">
    <source>
        <dbReference type="Proteomes" id="UP000071561"/>
    </source>
</evidence>
<name>A0A127VEQ6_9SPHI</name>
<feature type="transmembrane region" description="Helical" evidence="1">
    <location>
        <begin position="14"/>
        <end position="35"/>
    </location>
</feature>
<dbReference type="KEGG" id="pcm:AY601_2948"/>
<proteinExistence type="predicted"/>
<accession>A0A127VEQ6</accession>
<evidence type="ECO:0000313" key="2">
    <source>
        <dbReference type="EMBL" id="AMP99822.1"/>
    </source>
</evidence>
<dbReference type="Proteomes" id="UP000071561">
    <property type="component" value="Chromosome"/>
</dbReference>
<keyword evidence="1" id="KW-1133">Transmembrane helix</keyword>
<dbReference type="PATRIC" id="fig|188932.3.peg.3077"/>
<dbReference type="RefSeq" id="WP_068402327.1">
    <property type="nucleotide sequence ID" value="NZ_CP014504.1"/>
</dbReference>
<protein>
    <submittedName>
        <fullName evidence="2">Uncharacterized protein</fullName>
    </submittedName>
</protein>
<gene>
    <name evidence="2" type="ORF">AY601_2948</name>
</gene>
<evidence type="ECO:0000256" key="1">
    <source>
        <dbReference type="SAM" id="Phobius"/>
    </source>
</evidence>
<sequence length="208" mass="24520">MIHFYFQAPNVSDWLTFIVSVLTFIVSAGTLYLGYRALNSWRNERRYNVAVNALAIANRGRYYVEALRSPAQFEGELDDKVQEIYRGKNVPEEVLLIESRRKNFADLLKEIYLNNEIALIELGENHIIHKYLQKVIEIDNDVLKAADSYARLKIMISHEEIESDEVKKKLIKLRRRMFQFTDDQHHKELSTLHEKLIIYRTTISSKLF</sequence>
<dbReference type="AlphaFoldDB" id="A0A127VEQ6"/>
<keyword evidence="1" id="KW-0472">Membrane</keyword>
<organism evidence="2 3">
    <name type="scientific">Pedobacter cryoconitis</name>
    <dbReference type="NCBI Taxonomy" id="188932"/>
    <lineage>
        <taxon>Bacteria</taxon>
        <taxon>Pseudomonadati</taxon>
        <taxon>Bacteroidota</taxon>
        <taxon>Sphingobacteriia</taxon>
        <taxon>Sphingobacteriales</taxon>
        <taxon>Sphingobacteriaceae</taxon>
        <taxon>Pedobacter</taxon>
    </lineage>
</organism>